<reference evidence="5 6" key="1">
    <citation type="journal article" date="2020" name="Nat. Food">
        <title>A phased Vanilla planifolia genome enables genetic improvement of flavour and production.</title>
        <authorList>
            <person name="Hasing T."/>
            <person name="Tang H."/>
            <person name="Brym M."/>
            <person name="Khazi F."/>
            <person name="Huang T."/>
            <person name="Chambers A.H."/>
        </authorList>
    </citation>
    <scope>NUCLEOTIDE SEQUENCE [LARGE SCALE GENOMIC DNA]</scope>
    <source>
        <tissue evidence="5">Leaf</tissue>
    </source>
</reference>
<protein>
    <submittedName>
        <fullName evidence="5">Uncharacterized protein</fullName>
    </submittedName>
</protein>
<name>A0A835R309_VANPL</name>
<dbReference type="OrthoDB" id="196308at2759"/>
<feature type="region of interest" description="Disordered" evidence="4">
    <location>
        <begin position="1"/>
        <end position="22"/>
    </location>
</feature>
<evidence type="ECO:0000313" key="6">
    <source>
        <dbReference type="Proteomes" id="UP000639772"/>
    </source>
</evidence>
<dbReference type="PANTHER" id="PTHR33926">
    <property type="entry name" value="PROTEIN TIC 22, CHLOROPLASTIC"/>
    <property type="match status" value="1"/>
</dbReference>
<keyword evidence="3" id="KW-0934">Plastid</keyword>
<dbReference type="EMBL" id="JADCNM010000006">
    <property type="protein sequence ID" value="KAG0478452.1"/>
    <property type="molecule type" value="Genomic_DNA"/>
</dbReference>
<accession>A0A835R309</accession>
<proteinExistence type="predicted"/>
<comment type="subcellular location">
    <subcellularLocation>
        <location evidence="1">Plastid</location>
        <location evidence="1">Chloroplast</location>
    </subcellularLocation>
</comment>
<evidence type="ECO:0000256" key="1">
    <source>
        <dbReference type="ARBA" id="ARBA00004229"/>
    </source>
</evidence>
<evidence type="ECO:0000256" key="4">
    <source>
        <dbReference type="SAM" id="MobiDB-lite"/>
    </source>
</evidence>
<evidence type="ECO:0000313" key="5">
    <source>
        <dbReference type="EMBL" id="KAG0478452.1"/>
    </source>
</evidence>
<organism evidence="5 6">
    <name type="scientific">Vanilla planifolia</name>
    <name type="common">Vanilla</name>
    <dbReference type="NCBI Taxonomy" id="51239"/>
    <lineage>
        <taxon>Eukaryota</taxon>
        <taxon>Viridiplantae</taxon>
        <taxon>Streptophyta</taxon>
        <taxon>Embryophyta</taxon>
        <taxon>Tracheophyta</taxon>
        <taxon>Spermatophyta</taxon>
        <taxon>Magnoliopsida</taxon>
        <taxon>Liliopsida</taxon>
        <taxon>Asparagales</taxon>
        <taxon>Orchidaceae</taxon>
        <taxon>Vanilloideae</taxon>
        <taxon>Vanilleae</taxon>
        <taxon>Vanilla</taxon>
    </lineage>
</organism>
<evidence type="ECO:0000256" key="2">
    <source>
        <dbReference type="ARBA" id="ARBA00022528"/>
    </source>
</evidence>
<dbReference type="Proteomes" id="UP000639772">
    <property type="component" value="Chromosome 6"/>
</dbReference>
<feature type="compositionally biased region" description="Polar residues" evidence="4">
    <location>
        <begin position="1"/>
        <end position="18"/>
    </location>
</feature>
<keyword evidence="2" id="KW-0150">Chloroplast</keyword>
<dbReference type="Pfam" id="PF04278">
    <property type="entry name" value="Tic22"/>
    <property type="match status" value="1"/>
</dbReference>
<dbReference type="Gene3D" id="3.40.1350.100">
    <property type="match status" value="2"/>
</dbReference>
<dbReference type="GO" id="GO:0009507">
    <property type="term" value="C:chloroplast"/>
    <property type="evidence" value="ECO:0007669"/>
    <property type="project" value="UniProtKB-SubCell"/>
</dbReference>
<gene>
    <name evidence="5" type="ORF">HPP92_013171</name>
</gene>
<evidence type="ECO:0000256" key="3">
    <source>
        <dbReference type="ARBA" id="ARBA00022640"/>
    </source>
</evidence>
<dbReference type="GO" id="GO:0015031">
    <property type="term" value="P:protein transport"/>
    <property type="evidence" value="ECO:0007669"/>
    <property type="project" value="InterPro"/>
</dbReference>
<dbReference type="InterPro" id="IPR007378">
    <property type="entry name" value="Tic22-like"/>
</dbReference>
<sequence length="304" mass="33825">MQFPWSTSQMRSSETLNEPKSHKKSFFPQFQNTVAVLLSNPAAFSLKGQLESAVERLGNRARRVLNLDLPSASNATPPFARITLESGGMPPLSIEKRLSGIPVYALSNAAGEFVLVSGMRTGRSLGLLCLKREDAESLLNQMKSMNQEMREGSKVVAVSLDKVFQLKVHGVAFRLIPDPEQVLNAAKMKDGEVLHDFPGVPVFQSKSLILRSQGKSYRPAFFRKEDLEDSLHKASSEQRKFNPSWRKGDIEVFVLEEIVSTMKGSSTSDWDDILFIPPGFNEANPAKETKHKLIASFCIEERIG</sequence>
<dbReference type="PANTHER" id="PTHR33926:SF1">
    <property type="entry name" value="PROTEIN TIC 22-LIKE, CHLOROPLASTIC"/>
    <property type="match status" value="1"/>
</dbReference>
<dbReference type="AlphaFoldDB" id="A0A835R309"/>
<comment type="caution">
    <text evidence="5">The sequence shown here is derived from an EMBL/GenBank/DDBJ whole genome shotgun (WGS) entry which is preliminary data.</text>
</comment>